<dbReference type="EMBL" id="JBANRG010000071">
    <property type="protein sequence ID" value="KAK7439863.1"/>
    <property type="molecule type" value="Genomic_DNA"/>
</dbReference>
<proteinExistence type="predicted"/>
<comment type="caution">
    <text evidence="1">The sequence shown here is derived from an EMBL/GenBank/DDBJ whole genome shotgun (WGS) entry which is preliminary data.</text>
</comment>
<sequence>MAGKLLAHDLYDKRVTVAMIHPGFMRTDMTRNVGFDKYYESGGAVEPKVAAASTVDFVLDLTQEQTGTFWAPRGPGDIGEAERVLGKNLPTPLPLPW</sequence>
<dbReference type="Proteomes" id="UP001498398">
    <property type="component" value="Unassembled WGS sequence"/>
</dbReference>
<dbReference type="PANTHER" id="PTHR45458">
    <property type="entry name" value="SHORT-CHAIN DEHYDROGENASE/REDUCTASE SDR"/>
    <property type="match status" value="1"/>
</dbReference>
<dbReference type="PANTHER" id="PTHR45458:SF2">
    <property type="entry name" value="OXIDOREDUCTASE, SHORT CHAIN DEHYDROGENASE_REDUCTASE FAMILY SUPERFAMILY (AFU_ORTHOLOGUE AFUA_3G13450)"/>
    <property type="match status" value="1"/>
</dbReference>
<organism evidence="1 2">
    <name type="scientific">Marasmiellus scandens</name>
    <dbReference type="NCBI Taxonomy" id="2682957"/>
    <lineage>
        <taxon>Eukaryota</taxon>
        <taxon>Fungi</taxon>
        <taxon>Dikarya</taxon>
        <taxon>Basidiomycota</taxon>
        <taxon>Agaricomycotina</taxon>
        <taxon>Agaricomycetes</taxon>
        <taxon>Agaricomycetidae</taxon>
        <taxon>Agaricales</taxon>
        <taxon>Marasmiineae</taxon>
        <taxon>Omphalotaceae</taxon>
        <taxon>Marasmiellus</taxon>
    </lineage>
</organism>
<dbReference type="InterPro" id="IPR052184">
    <property type="entry name" value="SDR_enzymes"/>
</dbReference>
<evidence type="ECO:0000313" key="1">
    <source>
        <dbReference type="EMBL" id="KAK7439863.1"/>
    </source>
</evidence>
<accession>A0ABR1ISB9</accession>
<name>A0ABR1ISB9_9AGAR</name>
<dbReference type="SUPFAM" id="SSF51735">
    <property type="entry name" value="NAD(P)-binding Rossmann-fold domains"/>
    <property type="match status" value="1"/>
</dbReference>
<reference evidence="1 2" key="1">
    <citation type="submission" date="2024-01" db="EMBL/GenBank/DDBJ databases">
        <title>A draft genome for the cacao thread blight pathogen Marasmiellus scandens.</title>
        <authorList>
            <person name="Baruah I.K."/>
            <person name="Leung J."/>
            <person name="Bukari Y."/>
            <person name="Amoako-Attah I."/>
            <person name="Meinhardt L.W."/>
            <person name="Bailey B.A."/>
            <person name="Cohen S.P."/>
        </authorList>
    </citation>
    <scope>NUCLEOTIDE SEQUENCE [LARGE SCALE GENOMIC DNA]</scope>
    <source>
        <strain evidence="1 2">GH-19</strain>
    </source>
</reference>
<dbReference type="InterPro" id="IPR036291">
    <property type="entry name" value="NAD(P)-bd_dom_sf"/>
</dbReference>
<dbReference type="Gene3D" id="3.40.50.720">
    <property type="entry name" value="NAD(P)-binding Rossmann-like Domain"/>
    <property type="match status" value="1"/>
</dbReference>
<evidence type="ECO:0000313" key="2">
    <source>
        <dbReference type="Proteomes" id="UP001498398"/>
    </source>
</evidence>
<keyword evidence="2" id="KW-1185">Reference proteome</keyword>
<gene>
    <name evidence="1" type="ORF">VKT23_017433</name>
</gene>
<protein>
    <submittedName>
        <fullName evidence="1">Uncharacterized protein</fullName>
    </submittedName>
</protein>